<evidence type="ECO:0000256" key="1">
    <source>
        <dbReference type="SAM" id="Phobius"/>
    </source>
</evidence>
<comment type="caution">
    <text evidence="3">The sequence shown here is derived from an EMBL/GenBank/DDBJ whole genome shotgun (WGS) entry which is preliminary data.</text>
</comment>
<dbReference type="Proteomes" id="UP000546200">
    <property type="component" value="Unassembled WGS sequence"/>
</dbReference>
<organism evidence="3 4">
    <name type="scientific">Sphingomonas aerophila</name>
    <dbReference type="NCBI Taxonomy" id="1344948"/>
    <lineage>
        <taxon>Bacteria</taxon>
        <taxon>Pseudomonadati</taxon>
        <taxon>Pseudomonadota</taxon>
        <taxon>Alphaproteobacteria</taxon>
        <taxon>Sphingomonadales</taxon>
        <taxon>Sphingomonadaceae</taxon>
        <taxon>Sphingomonas</taxon>
    </lineage>
</organism>
<dbReference type="PANTHER" id="PTHR36927:SF3">
    <property type="entry name" value="GLUCANS BIOSYNTHESIS PROTEIN C"/>
    <property type="match status" value="1"/>
</dbReference>
<feature type="transmembrane region" description="Helical" evidence="1">
    <location>
        <begin position="330"/>
        <end position="348"/>
    </location>
</feature>
<dbReference type="PANTHER" id="PTHR36927">
    <property type="entry name" value="BLR4337 PROTEIN"/>
    <property type="match status" value="1"/>
</dbReference>
<keyword evidence="1" id="KW-0812">Transmembrane</keyword>
<feature type="transmembrane region" description="Helical" evidence="1">
    <location>
        <begin position="81"/>
        <end position="99"/>
    </location>
</feature>
<dbReference type="RefSeq" id="WP_246348291.1">
    <property type="nucleotide sequence ID" value="NZ_JACIJK010000001.1"/>
</dbReference>
<accession>A0A7W9BAR9</accession>
<feature type="domain" description="Acyltransferase 3" evidence="2">
    <location>
        <begin position="1"/>
        <end position="345"/>
    </location>
</feature>
<evidence type="ECO:0000259" key="2">
    <source>
        <dbReference type="Pfam" id="PF01757"/>
    </source>
</evidence>
<reference evidence="3 4" key="1">
    <citation type="submission" date="2020-08" db="EMBL/GenBank/DDBJ databases">
        <title>Genomic Encyclopedia of Type Strains, Phase IV (KMG-IV): sequencing the most valuable type-strain genomes for metagenomic binning, comparative biology and taxonomic classification.</title>
        <authorList>
            <person name="Goeker M."/>
        </authorList>
    </citation>
    <scope>NUCLEOTIDE SEQUENCE [LARGE SCALE GENOMIC DNA]</scope>
    <source>
        <strain evidence="3 4">DSM 100044</strain>
    </source>
</reference>
<keyword evidence="1" id="KW-1133">Transmembrane helix</keyword>
<dbReference type="InterPro" id="IPR050623">
    <property type="entry name" value="Glucan_succinyl_AcylTrfase"/>
</dbReference>
<dbReference type="Pfam" id="PF01757">
    <property type="entry name" value="Acyl_transf_3"/>
    <property type="match status" value="1"/>
</dbReference>
<keyword evidence="1" id="KW-0472">Membrane</keyword>
<keyword evidence="4" id="KW-1185">Reference proteome</keyword>
<name>A0A7W9BAR9_9SPHN</name>
<dbReference type="GO" id="GO:0016747">
    <property type="term" value="F:acyltransferase activity, transferring groups other than amino-acyl groups"/>
    <property type="evidence" value="ECO:0007669"/>
    <property type="project" value="InterPro"/>
</dbReference>
<feature type="transmembrane region" description="Helical" evidence="1">
    <location>
        <begin position="202"/>
        <end position="219"/>
    </location>
</feature>
<feature type="transmembrane region" description="Helical" evidence="1">
    <location>
        <begin position="231"/>
        <end position="253"/>
    </location>
</feature>
<dbReference type="AlphaFoldDB" id="A0A7W9BAR9"/>
<proteinExistence type="predicted"/>
<feature type="transmembrane region" description="Helical" evidence="1">
    <location>
        <begin position="304"/>
        <end position="324"/>
    </location>
</feature>
<dbReference type="InterPro" id="IPR002656">
    <property type="entry name" value="Acyl_transf_3_dom"/>
</dbReference>
<feature type="transmembrane region" description="Helical" evidence="1">
    <location>
        <begin position="259"/>
        <end position="283"/>
    </location>
</feature>
<feature type="transmembrane region" description="Helical" evidence="1">
    <location>
        <begin position="36"/>
        <end position="60"/>
    </location>
</feature>
<protein>
    <recommendedName>
        <fullName evidence="2">Acyltransferase 3 domain-containing protein</fullName>
    </recommendedName>
</protein>
<gene>
    <name evidence="3" type="ORF">FHS94_000552</name>
</gene>
<sequence length="377" mass="41339">MDWLRIGAFALLILYHIAMVFAPWDYHVKSVHVANWLVLPMLATNAWRLTLLFVVSGYASRALLARSPGVGNFLADRSWRLLLPLAFGIAVIVPPQAWVELVTKHGYAASLPSFWLQDYFRFSHIAGLALPSWNHLWFVGYLWVYTVALALVALLVKPRVQHLFDRAFSGPAVLLLPLGWAACVHGWWFTMAAETHRLLADPIAHLTFLPAFLFGFGLAGSPATMRAIARWAPLGAAVAVAGYLTIAAIELAATPAPRALYPVYGIAHACEQWGAIVALIGVAERWGRRDHPWRSTLTEAVFPFYLVHQTVIVVAMALLLPAGLSGVAEFAILLAATVAGCGLFYLGGREVGWLRPLIGLRMNRRSAARALDRPAVA</sequence>
<dbReference type="EMBL" id="JACIJK010000001">
    <property type="protein sequence ID" value="MBB5713733.1"/>
    <property type="molecule type" value="Genomic_DNA"/>
</dbReference>
<feature type="transmembrane region" description="Helical" evidence="1">
    <location>
        <begin position="168"/>
        <end position="190"/>
    </location>
</feature>
<feature type="transmembrane region" description="Helical" evidence="1">
    <location>
        <begin position="7"/>
        <end position="24"/>
    </location>
</feature>
<evidence type="ECO:0000313" key="3">
    <source>
        <dbReference type="EMBL" id="MBB5713733.1"/>
    </source>
</evidence>
<evidence type="ECO:0000313" key="4">
    <source>
        <dbReference type="Proteomes" id="UP000546200"/>
    </source>
</evidence>
<feature type="transmembrane region" description="Helical" evidence="1">
    <location>
        <begin position="136"/>
        <end position="156"/>
    </location>
</feature>